<comment type="subcellular location">
    <subcellularLocation>
        <location evidence="1">Membrane</location>
        <topology evidence="1">Multi-pass membrane protein</topology>
    </subcellularLocation>
</comment>
<evidence type="ECO:0000256" key="3">
    <source>
        <dbReference type="ARBA" id="ARBA00022989"/>
    </source>
</evidence>
<accession>A0A7S2L4M5</accession>
<dbReference type="Pfam" id="PF03124">
    <property type="entry name" value="EXS"/>
    <property type="match status" value="1"/>
</dbReference>
<feature type="domain" description="EXS" evidence="7">
    <location>
        <begin position="490"/>
        <end position="724"/>
    </location>
</feature>
<proteinExistence type="predicted"/>
<feature type="transmembrane region" description="Helical" evidence="6">
    <location>
        <begin position="447"/>
        <end position="465"/>
    </location>
</feature>
<evidence type="ECO:0000256" key="1">
    <source>
        <dbReference type="ARBA" id="ARBA00004141"/>
    </source>
</evidence>
<feature type="transmembrane region" description="Helical" evidence="6">
    <location>
        <begin position="625"/>
        <end position="646"/>
    </location>
</feature>
<feature type="region of interest" description="Disordered" evidence="5">
    <location>
        <begin position="203"/>
        <end position="222"/>
    </location>
</feature>
<protein>
    <recommendedName>
        <fullName evidence="7">EXS domain-containing protein</fullName>
    </recommendedName>
</protein>
<feature type="region of interest" description="Disordered" evidence="5">
    <location>
        <begin position="1"/>
        <end position="35"/>
    </location>
</feature>
<feature type="transmembrane region" description="Helical" evidence="6">
    <location>
        <begin position="387"/>
        <end position="408"/>
    </location>
</feature>
<dbReference type="GO" id="GO:0005737">
    <property type="term" value="C:cytoplasm"/>
    <property type="evidence" value="ECO:0007669"/>
    <property type="project" value="TreeGrafter"/>
</dbReference>
<dbReference type="GO" id="GO:0016020">
    <property type="term" value="C:membrane"/>
    <property type="evidence" value="ECO:0007669"/>
    <property type="project" value="UniProtKB-SubCell"/>
</dbReference>
<evidence type="ECO:0000256" key="2">
    <source>
        <dbReference type="ARBA" id="ARBA00022692"/>
    </source>
</evidence>
<dbReference type="InterPro" id="IPR004342">
    <property type="entry name" value="EXS_C"/>
</dbReference>
<dbReference type="PANTHER" id="PTHR10783">
    <property type="entry name" value="XENOTROPIC AND POLYTROPIC RETROVIRUS RECEPTOR 1-RELATED"/>
    <property type="match status" value="1"/>
</dbReference>
<keyword evidence="3 6" id="KW-1133">Transmembrane helix</keyword>
<dbReference type="PANTHER" id="PTHR10783:SF46">
    <property type="entry name" value="PROTEIN ERD1 HOMOLOG 2"/>
    <property type="match status" value="1"/>
</dbReference>
<sequence>MLELATKQPNSNTSVEAENNATNNDHHNNQPHFSDESNIEYEAPTQSTTPPSINSIIKKKLLLLTPLLICLYILTDTTHHNVPLIGTTTETQQNKQHLAFVTALSRHPPALRVFRIVSESAFLLFCTAFALWAWETCRSSDPLQSNHHIDDDESLEQSSNQSAITISSHSIGKLLFSPPPNSITDNAAWMVYKKHHHRLLFRRRKRRTIGRNGGGMSRNEEDLIELQQQQPEQEEKEEEDDEGLSSLLMDTPSRNMRLRTQQDLLQDRINDNDDDNYIENDQNGNRNEHDPNTETMFEEPAAVPLPKPPSSTSVLGAALDITTLMCMFLIFFTISSAEGGRYIDHKARGGININPSSNHIIITDEEGNNNREGETEDISYMKFFAKIAAPLFPITLFIMSALLLIIPWRKRKVLWTIVSLTLGAPFYEVTFRDGFIGDILTSTVRPLQDLAYTVVFLFLGLQSWWDSQAYNNSTTATEGGISLDDVPLERSWLLHTFILPACTLSPLWWRFLQNLRQCFDSKQRWPYLGNAFKYMLAAEVAIFGMFDPSVKKHPVWITCFFVATLYQVWWDVFMDWGLLEWNEDEVAYRYYHSKSSSGSDGGGRKGLFWWWPYKLRSRRAYPHRWIYYTIFIINFCLRFVGMLTLIPPVYLSRRTGLIVNTWYDPDVQLFVGSMAASAEIFRRTIWALLRLEWEVIKTSPSPLMSGKNEDDIPTGEDDDLLDLLEEETDMKPMAISSSSSDGDRGGRLGFLTSNERRPRISLISLSDMSNLNGIQILSELCAWATIFSGIAIIAAAHREIL</sequence>
<dbReference type="PROSITE" id="PS51380">
    <property type="entry name" value="EXS"/>
    <property type="match status" value="1"/>
</dbReference>
<organism evidence="8">
    <name type="scientific">Skeletonema marinoi</name>
    <dbReference type="NCBI Taxonomy" id="267567"/>
    <lineage>
        <taxon>Eukaryota</taxon>
        <taxon>Sar</taxon>
        <taxon>Stramenopiles</taxon>
        <taxon>Ochrophyta</taxon>
        <taxon>Bacillariophyta</taxon>
        <taxon>Coscinodiscophyceae</taxon>
        <taxon>Thalassiosirophycidae</taxon>
        <taxon>Thalassiosirales</taxon>
        <taxon>Skeletonemataceae</taxon>
        <taxon>Skeletonema</taxon>
        <taxon>Skeletonema marinoi-dohrnii complex</taxon>
    </lineage>
</organism>
<dbReference type="AlphaFoldDB" id="A0A7S2L4M5"/>
<feature type="region of interest" description="Disordered" evidence="5">
    <location>
        <begin position="267"/>
        <end position="293"/>
    </location>
</feature>
<keyword evidence="4 6" id="KW-0472">Membrane</keyword>
<dbReference type="EMBL" id="HBGZ01011336">
    <property type="protein sequence ID" value="CAD9594290.1"/>
    <property type="molecule type" value="Transcribed_RNA"/>
</dbReference>
<feature type="transmembrane region" description="Helical" evidence="6">
    <location>
        <begin position="414"/>
        <end position="435"/>
    </location>
</feature>
<feature type="compositionally biased region" description="Acidic residues" evidence="5">
    <location>
        <begin position="232"/>
        <end position="243"/>
    </location>
</feature>
<evidence type="ECO:0000256" key="4">
    <source>
        <dbReference type="ARBA" id="ARBA00023136"/>
    </source>
</evidence>
<evidence type="ECO:0000259" key="7">
    <source>
        <dbReference type="PROSITE" id="PS51380"/>
    </source>
</evidence>
<feature type="region of interest" description="Disordered" evidence="5">
    <location>
        <begin position="227"/>
        <end position="255"/>
    </location>
</feature>
<evidence type="ECO:0000256" key="5">
    <source>
        <dbReference type="SAM" id="MobiDB-lite"/>
    </source>
</evidence>
<name>A0A7S2L4M5_9STRA</name>
<evidence type="ECO:0000313" key="8">
    <source>
        <dbReference type="EMBL" id="CAD9594290.1"/>
    </source>
</evidence>
<gene>
    <name evidence="8" type="ORF">SMAR0320_LOCUS8131</name>
</gene>
<evidence type="ECO:0000256" key="6">
    <source>
        <dbReference type="SAM" id="Phobius"/>
    </source>
</evidence>
<reference evidence="8" key="1">
    <citation type="submission" date="2021-01" db="EMBL/GenBank/DDBJ databases">
        <authorList>
            <person name="Corre E."/>
            <person name="Pelletier E."/>
            <person name="Niang G."/>
            <person name="Scheremetjew M."/>
            <person name="Finn R."/>
            <person name="Kale V."/>
            <person name="Holt S."/>
            <person name="Cochrane G."/>
            <person name="Meng A."/>
            <person name="Brown T."/>
            <person name="Cohen L."/>
        </authorList>
    </citation>
    <scope>NUCLEOTIDE SEQUENCE</scope>
    <source>
        <strain evidence="8">SM1012Den-03</strain>
    </source>
</reference>
<keyword evidence="2 6" id="KW-0812">Transmembrane</keyword>